<keyword evidence="7" id="KW-0810">Translation regulation</keyword>
<dbReference type="GO" id="GO:0000049">
    <property type="term" value="F:tRNA binding"/>
    <property type="evidence" value="ECO:0007669"/>
    <property type="project" value="TreeGrafter"/>
</dbReference>
<evidence type="ECO:0000256" key="6">
    <source>
        <dbReference type="ARBA" id="ARBA00022737"/>
    </source>
</evidence>
<evidence type="ECO:0000256" key="3">
    <source>
        <dbReference type="ARBA" id="ARBA00013819"/>
    </source>
</evidence>
<dbReference type="PANTHER" id="PTHR13227">
    <property type="entry name" value="EUKARYOTIC TRANSLATION INITIATION FACTOR 2A"/>
    <property type="match status" value="1"/>
</dbReference>
<evidence type="ECO:0000259" key="10">
    <source>
        <dbReference type="Pfam" id="PF08662"/>
    </source>
</evidence>
<protein>
    <recommendedName>
        <fullName evidence="3">Eukaryotic translation initiation factor 2A</fullName>
    </recommendedName>
</protein>
<dbReference type="GO" id="GO:0003743">
    <property type="term" value="F:translation initiation factor activity"/>
    <property type="evidence" value="ECO:0007669"/>
    <property type="project" value="UniProtKB-KW"/>
</dbReference>
<dbReference type="GO" id="GO:0043022">
    <property type="term" value="F:ribosome binding"/>
    <property type="evidence" value="ECO:0007669"/>
    <property type="project" value="TreeGrafter"/>
</dbReference>
<dbReference type="Pfam" id="PF08662">
    <property type="entry name" value="eIF2A"/>
    <property type="match status" value="1"/>
</dbReference>
<organism evidence="11 12">
    <name type="scientific">Ditylenchus dipsaci</name>
    <dbReference type="NCBI Taxonomy" id="166011"/>
    <lineage>
        <taxon>Eukaryota</taxon>
        <taxon>Metazoa</taxon>
        <taxon>Ecdysozoa</taxon>
        <taxon>Nematoda</taxon>
        <taxon>Chromadorea</taxon>
        <taxon>Rhabditida</taxon>
        <taxon>Tylenchina</taxon>
        <taxon>Tylenchomorpha</taxon>
        <taxon>Sphaerularioidea</taxon>
        <taxon>Anguinidae</taxon>
        <taxon>Anguininae</taxon>
        <taxon>Ditylenchus</taxon>
    </lineage>
</organism>
<dbReference type="GO" id="GO:0003729">
    <property type="term" value="F:mRNA binding"/>
    <property type="evidence" value="ECO:0007669"/>
    <property type="project" value="TreeGrafter"/>
</dbReference>
<dbReference type="PANTHER" id="PTHR13227:SF0">
    <property type="entry name" value="EUKARYOTIC TRANSLATION INITIATION FACTOR 2A"/>
    <property type="match status" value="1"/>
</dbReference>
<keyword evidence="5" id="KW-0853">WD repeat</keyword>
<comment type="function">
    <text evidence="1">Functions in the early steps of protein synthesis of a small number of specific mRNAs. Acts by directing the binding of methionyl-tRNAi to 40S ribosomal subunits. In contrast to the eIF-2 complex, it binds methionyl-tRNAi to 40S subunits in a codon-dependent manner, whereas the eIF-2 complex binds methionyl-tRNAi to 40S subunits in a GTP-dependent manner.</text>
</comment>
<evidence type="ECO:0000313" key="12">
    <source>
        <dbReference type="WBParaSite" id="jg24009"/>
    </source>
</evidence>
<keyword evidence="11" id="KW-1185">Reference proteome</keyword>
<evidence type="ECO:0000256" key="1">
    <source>
        <dbReference type="ARBA" id="ARBA00003993"/>
    </source>
</evidence>
<keyword evidence="6" id="KW-0677">Repeat</keyword>
<keyword evidence="4" id="KW-0396">Initiation factor</keyword>
<evidence type="ECO:0000256" key="2">
    <source>
        <dbReference type="ARBA" id="ARBA00009573"/>
    </source>
</evidence>
<dbReference type="InterPro" id="IPR036322">
    <property type="entry name" value="WD40_repeat_dom_sf"/>
</dbReference>
<dbReference type="InterPro" id="IPR011387">
    <property type="entry name" value="TIF2A"/>
</dbReference>
<dbReference type="SUPFAM" id="SSF50978">
    <property type="entry name" value="WD40 repeat-like"/>
    <property type="match status" value="1"/>
</dbReference>
<evidence type="ECO:0000313" key="11">
    <source>
        <dbReference type="Proteomes" id="UP000887574"/>
    </source>
</evidence>
<accession>A0A915DV56</accession>
<dbReference type="WBParaSite" id="jg24009">
    <property type="protein sequence ID" value="jg24009"/>
    <property type="gene ID" value="jg24009"/>
</dbReference>
<evidence type="ECO:0000256" key="8">
    <source>
        <dbReference type="ARBA" id="ARBA00022917"/>
    </source>
</evidence>
<evidence type="ECO:0000256" key="4">
    <source>
        <dbReference type="ARBA" id="ARBA00022540"/>
    </source>
</evidence>
<evidence type="ECO:0000256" key="9">
    <source>
        <dbReference type="SAM" id="MobiDB-lite"/>
    </source>
</evidence>
<dbReference type="Proteomes" id="UP000887574">
    <property type="component" value="Unplaced"/>
</dbReference>
<dbReference type="GO" id="GO:0022627">
    <property type="term" value="C:cytosolic small ribosomal subunit"/>
    <property type="evidence" value="ECO:0007669"/>
    <property type="project" value="TreeGrafter"/>
</dbReference>
<name>A0A915DV56_9BILA</name>
<dbReference type="InterPro" id="IPR013979">
    <property type="entry name" value="TIF_beta_prop-like"/>
</dbReference>
<evidence type="ECO:0000256" key="7">
    <source>
        <dbReference type="ARBA" id="ARBA00022845"/>
    </source>
</evidence>
<proteinExistence type="inferred from homology"/>
<evidence type="ECO:0000256" key="5">
    <source>
        <dbReference type="ARBA" id="ARBA00022574"/>
    </source>
</evidence>
<dbReference type="AlphaFoldDB" id="A0A915DV56"/>
<feature type="region of interest" description="Disordered" evidence="9">
    <location>
        <begin position="313"/>
        <end position="335"/>
    </location>
</feature>
<keyword evidence="8" id="KW-0648">Protein biosynthesis</keyword>
<dbReference type="GO" id="GO:0006417">
    <property type="term" value="P:regulation of translation"/>
    <property type="evidence" value="ECO:0007669"/>
    <property type="project" value="UniProtKB-KW"/>
</dbReference>
<dbReference type="Gene3D" id="2.130.10.10">
    <property type="entry name" value="YVTN repeat-like/Quinoprotein amine dehydrogenase"/>
    <property type="match status" value="1"/>
</dbReference>
<reference evidence="12" key="1">
    <citation type="submission" date="2022-11" db="UniProtKB">
        <authorList>
            <consortium name="WormBaseParasite"/>
        </authorList>
    </citation>
    <scope>IDENTIFICATION</scope>
</reference>
<feature type="domain" description="Translation initiation factor beta propellor-like" evidence="10">
    <location>
        <begin position="70"/>
        <end position="256"/>
    </location>
</feature>
<dbReference type="InterPro" id="IPR015943">
    <property type="entry name" value="WD40/YVTN_repeat-like_dom_sf"/>
</dbReference>
<sequence>MAGSEILFYENCRFEKFVKRVAMKNVESFEVSPGPNPHVVFFMPPVKGQPAVISLKKLCMETEMLVVCTKTSFNCDKCTLMWNSKGTAVLATATVEVDKSDKSYYGVSHLYILTTKGETIQVPLDKTGQPLHDVKWSPSGNQFVVCYGFMPSKVAVYNVRGDTVWQHGEAHRNEVYYNPFGTILAICSFGNISSGKIEFWNVETKQKINTFEVPSTTAFEWAPDGNHFITATTAPRLRIANGRCHMMSKGEKEELWQVCWKPSKAYSKTEIVTLTSAQQEAIANNVIVSNNRHPVDSLKQGAIKKEAYVPPHMRKPEANKPAYVSTKPPLSEHEKKLKSLEKKLEDISKLKEKKASGVTLELNQEEKIKNEHTLLEEIQQLRVSLAS</sequence>
<comment type="similarity">
    <text evidence="2">Belongs to the WD repeat EIF2A family.</text>
</comment>